<dbReference type="Proteomes" id="UP000276417">
    <property type="component" value="Chromosome 1"/>
</dbReference>
<evidence type="ECO:0000256" key="1">
    <source>
        <dbReference type="SAM" id="Phobius"/>
    </source>
</evidence>
<feature type="transmembrane region" description="Helical" evidence="1">
    <location>
        <begin position="58"/>
        <end position="77"/>
    </location>
</feature>
<dbReference type="KEGG" id="dph:EHF33_00250"/>
<protein>
    <submittedName>
        <fullName evidence="2">Uncharacterized protein</fullName>
    </submittedName>
</protein>
<feature type="transmembrane region" description="Helical" evidence="1">
    <location>
        <begin position="6"/>
        <end position="27"/>
    </location>
</feature>
<keyword evidence="3" id="KW-1185">Reference proteome</keyword>
<keyword evidence="1" id="KW-0812">Transmembrane</keyword>
<dbReference type="RefSeq" id="WP_124867088.1">
    <property type="nucleotide sequence ID" value="NZ_CP034183.1"/>
</dbReference>
<keyword evidence="1" id="KW-1133">Transmembrane helix</keyword>
<evidence type="ECO:0000313" key="2">
    <source>
        <dbReference type="EMBL" id="AZI41374.1"/>
    </source>
</evidence>
<feature type="transmembrane region" description="Helical" evidence="1">
    <location>
        <begin position="34"/>
        <end position="52"/>
    </location>
</feature>
<name>A0A3G8YFR4_9DEIO</name>
<sequence>MNSTVTISLLSSLTLFLGLTALARWRVLGRRRNLGGAALALIGVLGAGWLMFSGAANLAVPAALIGVLGYFFGHVTTPRPADSSKSSPSSQLPEV</sequence>
<organism evidence="2 3">
    <name type="scientific">Deinococcus psychrotolerans</name>
    <dbReference type="NCBI Taxonomy" id="2489213"/>
    <lineage>
        <taxon>Bacteria</taxon>
        <taxon>Thermotogati</taxon>
        <taxon>Deinococcota</taxon>
        <taxon>Deinococci</taxon>
        <taxon>Deinococcales</taxon>
        <taxon>Deinococcaceae</taxon>
        <taxon>Deinococcus</taxon>
    </lineage>
</organism>
<evidence type="ECO:0000313" key="3">
    <source>
        <dbReference type="Proteomes" id="UP000276417"/>
    </source>
</evidence>
<dbReference type="AlphaFoldDB" id="A0A3G8YFR4"/>
<reference evidence="2 3" key="1">
    <citation type="submission" date="2018-11" db="EMBL/GenBank/DDBJ databases">
        <title>Deinococcus shelandsis sp. nov., isolated from South Shetland Islands soil of Antarctica.</title>
        <authorList>
            <person name="Tian J."/>
        </authorList>
    </citation>
    <scope>NUCLEOTIDE SEQUENCE [LARGE SCALE GENOMIC DNA]</scope>
    <source>
        <strain evidence="2 3">S14-83T</strain>
    </source>
</reference>
<keyword evidence="1" id="KW-0472">Membrane</keyword>
<proteinExistence type="predicted"/>
<dbReference type="EMBL" id="CP034183">
    <property type="protein sequence ID" value="AZI41374.1"/>
    <property type="molecule type" value="Genomic_DNA"/>
</dbReference>
<accession>A0A3G8YFR4</accession>
<gene>
    <name evidence="2" type="ORF">EHF33_00250</name>
</gene>
<dbReference type="OrthoDB" id="3078817at2"/>